<keyword evidence="3" id="KW-1185">Reference proteome</keyword>
<accession>A0A6A6Q102</accession>
<evidence type="ECO:0000256" key="1">
    <source>
        <dbReference type="SAM" id="MobiDB-lite"/>
    </source>
</evidence>
<feature type="compositionally biased region" description="Basic and acidic residues" evidence="1">
    <location>
        <begin position="300"/>
        <end position="369"/>
    </location>
</feature>
<dbReference type="GeneID" id="54477817"/>
<feature type="compositionally biased region" description="Basic and acidic residues" evidence="1">
    <location>
        <begin position="8"/>
        <end position="22"/>
    </location>
</feature>
<dbReference type="RefSeq" id="XP_033592243.1">
    <property type="nucleotide sequence ID" value="XM_033736815.1"/>
</dbReference>
<feature type="region of interest" description="Disordered" evidence="1">
    <location>
        <begin position="1"/>
        <end position="421"/>
    </location>
</feature>
<evidence type="ECO:0000313" key="3">
    <source>
        <dbReference type="Proteomes" id="UP000799767"/>
    </source>
</evidence>
<gene>
    <name evidence="2" type="ORF">BDY17DRAFT_322498</name>
</gene>
<proteinExistence type="predicted"/>
<name>A0A6A6Q102_9PEZI</name>
<feature type="compositionally biased region" description="Basic and acidic residues" evidence="1">
    <location>
        <begin position="384"/>
        <end position="409"/>
    </location>
</feature>
<organism evidence="2 3">
    <name type="scientific">Neohortaea acidophila</name>
    <dbReference type="NCBI Taxonomy" id="245834"/>
    <lineage>
        <taxon>Eukaryota</taxon>
        <taxon>Fungi</taxon>
        <taxon>Dikarya</taxon>
        <taxon>Ascomycota</taxon>
        <taxon>Pezizomycotina</taxon>
        <taxon>Dothideomycetes</taxon>
        <taxon>Dothideomycetidae</taxon>
        <taxon>Mycosphaerellales</taxon>
        <taxon>Teratosphaeriaceae</taxon>
        <taxon>Neohortaea</taxon>
    </lineage>
</organism>
<dbReference type="AlphaFoldDB" id="A0A6A6Q102"/>
<dbReference type="OrthoDB" id="3944081at2759"/>
<feature type="compositionally biased region" description="Pro residues" evidence="1">
    <location>
        <begin position="61"/>
        <end position="73"/>
    </location>
</feature>
<feature type="compositionally biased region" description="Basic and acidic residues" evidence="1">
    <location>
        <begin position="204"/>
        <end position="214"/>
    </location>
</feature>
<protein>
    <submittedName>
        <fullName evidence="2">Uncharacterized protein</fullName>
    </submittedName>
</protein>
<reference evidence="2" key="1">
    <citation type="journal article" date="2020" name="Stud. Mycol.">
        <title>101 Dothideomycetes genomes: a test case for predicting lifestyles and emergence of pathogens.</title>
        <authorList>
            <person name="Haridas S."/>
            <person name="Albert R."/>
            <person name="Binder M."/>
            <person name="Bloem J."/>
            <person name="Labutti K."/>
            <person name="Salamov A."/>
            <person name="Andreopoulos B."/>
            <person name="Baker S."/>
            <person name="Barry K."/>
            <person name="Bills G."/>
            <person name="Bluhm B."/>
            <person name="Cannon C."/>
            <person name="Castanera R."/>
            <person name="Culley D."/>
            <person name="Daum C."/>
            <person name="Ezra D."/>
            <person name="Gonzalez J."/>
            <person name="Henrissat B."/>
            <person name="Kuo A."/>
            <person name="Liang C."/>
            <person name="Lipzen A."/>
            <person name="Lutzoni F."/>
            <person name="Magnuson J."/>
            <person name="Mondo S."/>
            <person name="Nolan M."/>
            <person name="Ohm R."/>
            <person name="Pangilinan J."/>
            <person name="Park H.-J."/>
            <person name="Ramirez L."/>
            <person name="Alfaro M."/>
            <person name="Sun H."/>
            <person name="Tritt A."/>
            <person name="Yoshinaga Y."/>
            <person name="Zwiers L.-H."/>
            <person name="Turgeon B."/>
            <person name="Goodwin S."/>
            <person name="Spatafora J."/>
            <person name="Crous P."/>
            <person name="Grigoriev I."/>
        </authorList>
    </citation>
    <scope>NUCLEOTIDE SEQUENCE</scope>
    <source>
        <strain evidence="2">CBS 113389</strain>
    </source>
</reference>
<dbReference type="EMBL" id="MU001633">
    <property type="protein sequence ID" value="KAF2485674.1"/>
    <property type="molecule type" value="Genomic_DNA"/>
</dbReference>
<dbReference type="Proteomes" id="UP000799767">
    <property type="component" value="Unassembled WGS sequence"/>
</dbReference>
<sequence>MSDQTSDDGARRKWRQERDAELRGGPPGPSYPPSSRNDYDAPTSNGRGPYPPAPSGGLPPQGMPDPVVPPPPLGEQSRRPSALKSGSGQGRVPSHLKPEFPDEASYLGSTAPDLEAKNKPRHRQFRDKRDGYESEEGEQLKRARPPPPYDANPSVRQPPAPSQNSADAYREPDDRRRSRRYPPSGDGARGPPPGDDPRGGPAPRRGDPYADRGSGRPPRSSRRDRGDDYYDDDPPPRSSRRKDHPDVEYGSEPVPAVRRSNGERRPQLPKSGSSRRDRDRDRYDDNDDDDDRRRPPPSRSTRDRRDRDRDRHDDDRDDDYGRSDRRRRDERDDRDKDSYRRGDKDRARDPPRDRDRDRDGDKYGADRRRDRSRRRYSDEDSDYDDRRSRRSDKYDRDGRRSDRDRDRRRNSSVPKEMKIGGFDVGPLVQQAQRHYGTLAPILTPVVMNMAKKYVSNR</sequence>
<feature type="compositionally biased region" description="Basic and acidic residues" evidence="1">
    <location>
        <begin position="274"/>
        <end position="283"/>
    </location>
</feature>
<feature type="compositionally biased region" description="Pro residues" evidence="1">
    <location>
        <begin position="145"/>
        <end position="161"/>
    </location>
</feature>
<evidence type="ECO:0000313" key="2">
    <source>
        <dbReference type="EMBL" id="KAF2485674.1"/>
    </source>
</evidence>